<dbReference type="Gene3D" id="3.30.930.30">
    <property type="match status" value="1"/>
</dbReference>
<evidence type="ECO:0000259" key="5">
    <source>
        <dbReference type="Pfam" id="PF18821"/>
    </source>
</evidence>
<feature type="coiled-coil region" evidence="3">
    <location>
        <begin position="288"/>
        <end position="329"/>
    </location>
</feature>
<evidence type="ECO:0000256" key="1">
    <source>
        <dbReference type="ARBA" id="ARBA00010873"/>
    </source>
</evidence>
<dbReference type="AlphaFoldDB" id="A0A1E7YKZ3"/>
<feature type="coiled-coil region" evidence="3">
    <location>
        <begin position="365"/>
        <end position="427"/>
    </location>
</feature>
<evidence type="ECO:0000313" key="6">
    <source>
        <dbReference type="EMBL" id="OFC30699.1"/>
    </source>
</evidence>
<protein>
    <submittedName>
        <fullName evidence="6">Uncharacterized protein</fullName>
    </submittedName>
</protein>
<evidence type="ECO:0000256" key="2">
    <source>
        <dbReference type="ARBA" id="ARBA00022971"/>
    </source>
</evidence>
<evidence type="ECO:0000256" key="3">
    <source>
        <dbReference type="SAM" id="Coils"/>
    </source>
</evidence>
<evidence type="ECO:0000259" key="4">
    <source>
        <dbReference type="Pfam" id="PF03389"/>
    </source>
</evidence>
<accession>A0A1E7YKZ3</accession>
<feature type="domain" description="MobA/MobL protein" evidence="4">
    <location>
        <begin position="61"/>
        <end position="234"/>
    </location>
</feature>
<dbReference type="Proteomes" id="UP000175616">
    <property type="component" value="Unassembled WGS sequence"/>
</dbReference>
<reference evidence="6 7" key="1">
    <citation type="submission" date="2016-06" db="EMBL/GenBank/DDBJ databases">
        <title>Gene turnover analysis identifies the evolutionary adaptation of the extremophile Acidithiobacillus caldus.</title>
        <authorList>
            <person name="Zhang X."/>
        </authorList>
    </citation>
    <scope>NUCLEOTIDE SEQUENCE [LARGE SCALE GENOMIC DNA]</scope>
    <source>
        <strain evidence="6 7">DX</strain>
    </source>
</reference>
<gene>
    <name evidence="6" type="ORF">BAE27_11300</name>
</gene>
<dbReference type="EMBL" id="LZYE01000316">
    <property type="protein sequence ID" value="OFC30699.1"/>
    <property type="molecule type" value="Genomic_DNA"/>
</dbReference>
<dbReference type="InterPro" id="IPR040677">
    <property type="entry name" value="LPD7"/>
</dbReference>
<proteinExistence type="inferred from homology"/>
<name>A0A1E7YKZ3_9PROT</name>
<feature type="domain" description="Large polyvalent protein-associated" evidence="5">
    <location>
        <begin position="471"/>
        <end position="552"/>
    </location>
</feature>
<evidence type="ECO:0000313" key="7">
    <source>
        <dbReference type="Proteomes" id="UP000175616"/>
    </source>
</evidence>
<comment type="similarity">
    <text evidence="1">Belongs to the MobA/MobL family.</text>
</comment>
<comment type="caution">
    <text evidence="6">The sequence shown here is derived from an EMBL/GenBank/DDBJ whole genome shotgun (WGS) entry which is preliminary data.</text>
</comment>
<organism evidence="6 7">
    <name type="scientific">Acidithiobacillus caldus</name>
    <dbReference type="NCBI Taxonomy" id="33059"/>
    <lineage>
        <taxon>Bacteria</taxon>
        <taxon>Pseudomonadati</taxon>
        <taxon>Pseudomonadota</taxon>
        <taxon>Acidithiobacillia</taxon>
        <taxon>Acidithiobacillales</taxon>
        <taxon>Acidithiobacillaceae</taxon>
        <taxon>Acidithiobacillus</taxon>
    </lineage>
</organism>
<sequence length="600" mass="68960">MAIFHLHASACSKGDGKRGGAGGHARYLLRQGPYAKRVVDRVEGSAVRRFEEDRAAEVVASYSGHLPAWAEGNPLAYWDAADAYERANGTVYRELEFSLPGEFSEERNLELAQAFAEELATVEGGHTPYTLVLHRSTRDPELLHCHLMLSDRINDGHDRTPEQWFKRAANKGKDPARGGARKVQDRAYSPAQKEQWVDRVRQRWAALANAALEQAQCAARIDHRSLQAQRQEQEQLAEQARERGDELAAARHQRAALDLCRPPQPKRGRVLEYAAWAAPDRSNQWRRYKRSAEKLKTLRNELSDVDAAIAEQKRRIERGAAAKAELEASHGWQPDRMVTAQMVLAAVLDLGQAHRQDVARRWDARRERRQEAEELRRERRREKIVDGWVWRRKTRPSFEIQDRWDFRKRQRQELREAEEFFAREERDRVTEQGRQPGIRHPDKPRWQVERERILTEVYGEAVAERLGRWFRIEQRGETLVLKNSAAEVTDHGDRVTAVAGNEREIEVMIALARAKGWETVTLTGSQDFQERAAQAFLKAGISIFDKELESRVLARTQTQDDVSLPFQWDLHQEAGELDIGNRSPHGMENVTVQTAPYFPA</sequence>
<keyword evidence="3" id="KW-0175">Coiled coil</keyword>
<dbReference type="Pfam" id="PF18821">
    <property type="entry name" value="LPD7"/>
    <property type="match status" value="1"/>
</dbReference>
<keyword evidence="2" id="KW-0184">Conjugation</keyword>
<feature type="coiled-coil region" evidence="3">
    <location>
        <begin position="223"/>
        <end position="250"/>
    </location>
</feature>
<dbReference type="Pfam" id="PF03389">
    <property type="entry name" value="MobA_MobL"/>
    <property type="match status" value="1"/>
</dbReference>
<dbReference type="RefSeq" id="WP_070114560.1">
    <property type="nucleotide sequence ID" value="NZ_LZYE01000316.1"/>
</dbReference>
<dbReference type="InterPro" id="IPR005053">
    <property type="entry name" value="MobA_MobL"/>
</dbReference>